<dbReference type="EMBL" id="JNAD02000013">
    <property type="protein sequence ID" value="RKM92582.1"/>
    <property type="molecule type" value="Genomic_DNA"/>
</dbReference>
<name>A0A3R7HAG5_9ACTN</name>
<accession>A0A3R7HAG5</accession>
<proteinExistence type="predicted"/>
<organism evidence="1 2">
    <name type="scientific">Streptomyces xinghaiensis</name>
    <dbReference type="NCBI Taxonomy" id="1038928"/>
    <lineage>
        <taxon>Bacteria</taxon>
        <taxon>Bacillati</taxon>
        <taxon>Actinomycetota</taxon>
        <taxon>Actinomycetes</taxon>
        <taxon>Kitasatosporales</taxon>
        <taxon>Streptomycetaceae</taxon>
        <taxon>Streptomyces</taxon>
    </lineage>
</organism>
<evidence type="ECO:0000313" key="2">
    <source>
        <dbReference type="Proteomes" id="UP000028058"/>
    </source>
</evidence>
<dbReference type="RefSeq" id="WP_043472638.1">
    <property type="nucleotide sequence ID" value="NZ_JNAD02000013.1"/>
</dbReference>
<keyword evidence="2" id="KW-1185">Reference proteome</keyword>
<gene>
    <name evidence="1" type="ORF">SFRA_024655</name>
</gene>
<dbReference type="Proteomes" id="UP000028058">
    <property type="component" value="Unassembled WGS sequence"/>
</dbReference>
<protein>
    <submittedName>
        <fullName evidence="1">Uncharacterized protein</fullName>
    </submittedName>
</protein>
<evidence type="ECO:0000313" key="1">
    <source>
        <dbReference type="EMBL" id="RKM92582.1"/>
    </source>
</evidence>
<sequence length="78" mass="8650">MTGIVTVDCGDFERDTGEDLRALDVNDCLDLDGPAAGLPEGTWLLLAHEGEDRAVLRPFTTEETRAARQREESARIYQ</sequence>
<reference evidence="1 2" key="1">
    <citation type="journal article" date="2014" name="Genome Announc.">
        <title>Draft Genome Sequence of Streptomyces fradiae ATCC 19609, a Strain Highly Sensitive to Antibiotics.</title>
        <authorList>
            <person name="Bekker O.B."/>
            <person name="Klimina K.M."/>
            <person name="Vatlin A.A."/>
            <person name="Zakharevich N.V."/>
            <person name="Kasianov A.S."/>
            <person name="Danilenko V.N."/>
        </authorList>
    </citation>
    <scope>NUCLEOTIDE SEQUENCE [LARGE SCALE GENOMIC DNA]</scope>
    <source>
        <strain evidence="1 2">ATCC 19609</strain>
    </source>
</reference>
<comment type="caution">
    <text evidence="1">The sequence shown here is derived from an EMBL/GenBank/DDBJ whole genome shotgun (WGS) entry which is preliminary data.</text>
</comment>
<dbReference type="AlphaFoldDB" id="A0A3R7HAG5"/>